<gene>
    <name evidence="2" type="ORF">Y1Q_0005756</name>
</gene>
<keyword evidence="3" id="KW-1185">Reference proteome</keyword>
<dbReference type="Proteomes" id="UP000050525">
    <property type="component" value="Unassembled WGS sequence"/>
</dbReference>
<evidence type="ECO:0000313" key="3">
    <source>
        <dbReference type="Proteomes" id="UP000050525"/>
    </source>
</evidence>
<name>A0A151MFS0_ALLMI</name>
<sequence length="91" mass="9692">MTVALILPGVSGLQCYSCNVIVGTKHVDAGCSSPEVVTCSHSHQGFKHRFCIKTESGDALPRLAARRIPSGPAPPSARRRCSHTAPRDLEP</sequence>
<reference evidence="2 3" key="1">
    <citation type="journal article" date="2012" name="Genome Biol.">
        <title>Sequencing three crocodilian genomes to illuminate the evolution of archosaurs and amniotes.</title>
        <authorList>
            <person name="St John J.A."/>
            <person name="Braun E.L."/>
            <person name="Isberg S.R."/>
            <person name="Miles L.G."/>
            <person name="Chong A.Y."/>
            <person name="Gongora J."/>
            <person name="Dalzell P."/>
            <person name="Moran C."/>
            <person name="Bed'hom B."/>
            <person name="Abzhanov A."/>
            <person name="Burgess S.C."/>
            <person name="Cooksey A.M."/>
            <person name="Castoe T.A."/>
            <person name="Crawford N.G."/>
            <person name="Densmore L.D."/>
            <person name="Drew J.C."/>
            <person name="Edwards S.V."/>
            <person name="Faircloth B.C."/>
            <person name="Fujita M.K."/>
            <person name="Greenwold M.J."/>
            <person name="Hoffmann F.G."/>
            <person name="Howard J.M."/>
            <person name="Iguchi T."/>
            <person name="Janes D.E."/>
            <person name="Khan S.Y."/>
            <person name="Kohno S."/>
            <person name="de Koning A.J."/>
            <person name="Lance S.L."/>
            <person name="McCarthy F.M."/>
            <person name="McCormack J.E."/>
            <person name="Merchant M.E."/>
            <person name="Peterson D.G."/>
            <person name="Pollock D.D."/>
            <person name="Pourmand N."/>
            <person name="Raney B.J."/>
            <person name="Roessler K.A."/>
            <person name="Sanford J.R."/>
            <person name="Sawyer R.H."/>
            <person name="Schmidt C.J."/>
            <person name="Triplett E.W."/>
            <person name="Tuberville T.D."/>
            <person name="Venegas-Anaya M."/>
            <person name="Howard J.T."/>
            <person name="Jarvis E.D."/>
            <person name="Guillette L.J.Jr."/>
            <person name="Glenn T.C."/>
            <person name="Green R.E."/>
            <person name="Ray D.A."/>
        </authorList>
    </citation>
    <scope>NUCLEOTIDE SEQUENCE [LARGE SCALE GENOMIC DNA]</scope>
    <source>
        <strain evidence="2">KSC_2009_1</strain>
    </source>
</reference>
<comment type="caution">
    <text evidence="2">The sequence shown here is derived from an EMBL/GenBank/DDBJ whole genome shotgun (WGS) entry which is preliminary data.</text>
</comment>
<protein>
    <submittedName>
        <fullName evidence="2">Ly6/PLAUR domain-containing protein 1-like</fullName>
    </submittedName>
</protein>
<dbReference type="AlphaFoldDB" id="A0A151MFS0"/>
<proteinExistence type="predicted"/>
<accession>A0A151MFS0</accession>
<feature type="region of interest" description="Disordered" evidence="1">
    <location>
        <begin position="65"/>
        <end position="91"/>
    </location>
</feature>
<dbReference type="EMBL" id="AKHW03006215">
    <property type="protein sequence ID" value="KYO23372.1"/>
    <property type="molecule type" value="Genomic_DNA"/>
</dbReference>
<evidence type="ECO:0000313" key="2">
    <source>
        <dbReference type="EMBL" id="KYO23372.1"/>
    </source>
</evidence>
<evidence type="ECO:0000256" key="1">
    <source>
        <dbReference type="SAM" id="MobiDB-lite"/>
    </source>
</evidence>
<organism evidence="2 3">
    <name type="scientific">Alligator mississippiensis</name>
    <name type="common">American alligator</name>
    <dbReference type="NCBI Taxonomy" id="8496"/>
    <lineage>
        <taxon>Eukaryota</taxon>
        <taxon>Metazoa</taxon>
        <taxon>Chordata</taxon>
        <taxon>Craniata</taxon>
        <taxon>Vertebrata</taxon>
        <taxon>Euteleostomi</taxon>
        <taxon>Archelosauria</taxon>
        <taxon>Archosauria</taxon>
        <taxon>Crocodylia</taxon>
        <taxon>Alligatoridae</taxon>
        <taxon>Alligatorinae</taxon>
        <taxon>Alligator</taxon>
    </lineage>
</organism>